<evidence type="ECO:0000313" key="1">
    <source>
        <dbReference type="EMBL" id="QJA58534.1"/>
    </source>
</evidence>
<dbReference type="EMBL" id="MT141328">
    <property type="protein sequence ID" value="QJA58534.1"/>
    <property type="molecule type" value="Genomic_DNA"/>
</dbReference>
<sequence length="75" mass="8344">MKGIKFINDFGITTSTVSDNDLNKKWSLGGNPSTEVVLFGNAERYYKIGQWVNPLTGIVDNDAFTILAKSEFEVK</sequence>
<dbReference type="EMBL" id="MT141605">
    <property type="protein sequence ID" value="QJA68306.1"/>
    <property type="molecule type" value="Genomic_DNA"/>
</dbReference>
<accession>A0A6M3IMC5</accession>
<organism evidence="1">
    <name type="scientific">viral metagenome</name>
    <dbReference type="NCBI Taxonomy" id="1070528"/>
    <lineage>
        <taxon>unclassified sequences</taxon>
        <taxon>metagenomes</taxon>
        <taxon>organismal metagenomes</taxon>
    </lineage>
</organism>
<reference evidence="1" key="1">
    <citation type="submission" date="2020-03" db="EMBL/GenBank/DDBJ databases">
        <title>The deep terrestrial virosphere.</title>
        <authorList>
            <person name="Holmfeldt K."/>
            <person name="Nilsson E."/>
            <person name="Simone D."/>
            <person name="Lopez-Fernandez M."/>
            <person name="Wu X."/>
            <person name="de Brujin I."/>
            <person name="Lundin D."/>
            <person name="Andersson A."/>
            <person name="Bertilsson S."/>
            <person name="Dopson M."/>
        </authorList>
    </citation>
    <scope>NUCLEOTIDE SEQUENCE</scope>
    <source>
        <strain evidence="2">MM415A07106</strain>
        <strain evidence="1">MM415B01439</strain>
    </source>
</reference>
<name>A0A6M3IMC5_9ZZZZ</name>
<proteinExistence type="predicted"/>
<protein>
    <submittedName>
        <fullName evidence="1">Uncharacterized protein</fullName>
    </submittedName>
</protein>
<gene>
    <name evidence="2" type="ORF">MM415A07106_0006</name>
    <name evidence="1" type="ORF">MM415B01439_0011</name>
</gene>
<dbReference type="AlphaFoldDB" id="A0A6M3IMC5"/>
<evidence type="ECO:0000313" key="2">
    <source>
        <dbReference type="EMBL" id="QJA68306.1"/>
    </source>
</evidence>